<accession>A0A512BZL5</accession>
<dbReference type="AlphaFoldDB" id="A0A512BZL5"/>
<protein>
    <submittedName>
        <fullName evidence="1">Uncharacterized protein</fullName>
    </submittedName>
</protein>
<gene>
    <name evidence="1" type="ORF">MAE02_50890</name>
</gene>
<keyword evidence="2" id="KW-1185">Reference proteome</keyword>
<sequence length="134" mass="15739">MAIIMPIDAGGFLLRRYEINPFLRMTDTITFMADPDRQHWAFKVQPGQIDTPIEDVRGPGLFYVIAMRKFGTEAYGQRLFAANYFPLFYDGEQIGRALWVLWDAYYEEEFTFREVDALMAAFDDVQRFPARSDW</sequence>
<reference evidence="1 2" key="1">
    <citation type="submission" date="2019-07" db="EMBL/GenBank/DDBJ databases">
        <title>Whole genome shotgun sequence of Microvirga aerophila NBRC 106136.</title>
        <authorList>
            <person name="Hosoyama A."/>
            <person name="Uohara A."/>
            <person name="Ohji S."/>
            <person name="Ichikawa N."/>
        </authorList>
    </citation>
    <scope>NUCLEOTIDE SEQUENCE [LARGE SCALE GENOMIC DNA]</scope>
    <source>
        <strain evidence="1 2">NBRC 106136</strain>
    </source>
</reference>
<evidence type="ECO:0000313" key="1">
    <source>
        <dbReference type="EMBL" id="GEO17393.1"/>
    </source>
</evidence>
<dbReference type="RefSeq" id="WP_114186844.1">
    <property type="nucleotide sequence ID" value="NZ_BJYU01000103.1"/>
</dbReference>
<dbReference type="EMBL" id="BJYU01000103">
    <property type="protein sequence ID" value="GEO17393.1"/>
    <property type="molecule type" value="Genomic_DNA"/>
</dbReference>
<comment type="caution">
    <text evidence="1">The sequence shown here is derived from an EMBL/GenBank/DDBJ whole genome shotgun (WGS) entry which is preliminary data.</text>
</comment>
<organism evidence="1 2">
    <name type="scientific">Microvirga aerophila</name>
    <dbReference type="NCBI Taxonomy" id="670291"/>
    <lineage>
        <taxon>Bacteria</taxon>
        <taxon>Pseudomonadati</taxon>
        <taxon>Pseudomonadota</taxon>
        <taxon>Alphaproteobacteria</taxon>
        <taxon>Hyphomicrobiales</taxon>
        <taxon>Methylobacteriaceae</taxon>
        <taxon>Microvirga</taxon>
    </lineage>
</organism>
<dbReference type="Proteomes" id="UP000321085">
    <property type="component" value="Unassembled WGS sequence"/>
</dbReference>
<proteinExistence type="predicted"/>
<evidence type="ECO:0000313" key="2">
    <source>
        <dbReference type="Proteomes" id="UP000321085"/>
    </source>
</evidence>
<name>A0A512BZL5_9HYPH</name>